<dbReference type="AlphaFoldDB" id="A0A6J4HNV0"/>
<organism evidence="2">
    <name type="scientific">uncultured Acidimicrobiales bacterium</name>
    <dbReference type="NCBI Taxonomy" id="310071"/>
    <lineage>
        <taxon>Bacteria</taxon>
        <taxon>Bacillati</taxon>
        <taxon>Actinomycetota</taxon>
        <taxon>Acidimicrobiia</taxon>
        <taxon>Acidimicrobiales</taxon>
        <taxon>environmental samples</taxon>
    </lineage>
</organism>
<evidence type="ECO:0000256" key="1">
    <source>
        <dbReference type="SAM" id="MobiDB-lite"/>
    </source>
</evidence>
<proteinExistence type="predicted"/>
<dbReference type="EMBL" id="CADCTF010000053">
    <property type="protein sequence ID" value="CAA9228674.1"/>
    <property type="molecule type" value="Genomic_DNA"/>
</dbReference>
<feature type="compositionally biased region" description="Basic and acidic residues" evidence="1">
    <location>
        <begin position="18"/>
        <end position="30"/>
    </location>
</feature>
<gene>
    <name evidence="2" type="ORF">AVDCRST_MAG50-1659</name>
</gene>
<accession>A0A6J4HNV0</accession>
<protein>
    <submittedName>
        <fullName evidence="2">Uncharacterized protein</fullName>
    </submittedName>
</protein>
<feature type="non-terminal residue" evidence="2">
    <location>
        <position position="1"/>
    </location>
</feature>
<sequence length="47" mass="4978">GGGGGRDPTDPQPPAGRAELRPGLDRHPRVLEAGSAEQPRPRLRRGL</sequence>
<evidence type="ECO:0000313" key="2">
    <source>
        <dbReference type="EMBL" id="CAA9228674.1"/>
    </source>
</evidence>
<feature type="region of interest" description="Disordered" evidence="1">
    <location>
        <begin position="1"/>
        <end position="47"/>
    </location>
</feature>
<reference evidence="2" key="1">
    <citation type="submission" date="2020-02" db="EMBL/GenBank/DDBJ databases">
        <authorList>
            <person name="Meier V. D."/>
        </authorList>
    </citation>
    <scope>NUCLEOTIDE SEQUENCE</scope>
    <source>
        <strain evidence="2">AVDCRST_MAG50</strain>
    </source>
</reference>
<feature type="non-terminal residue" evidence="2">
    <location>
        <position position="47"/>
    </location>
</feature>
<name>A0A6J4HNV0_9ACTN</name>